<sequence length="1880" mass="222203">MKKINEIILSFLFALHFVYCLKSNFRKNAYILHSPNWTNDSKTRFRRWNSQQNNNNSSNLIEDNKSIEDLYNEQVSSQNALKNFSKDIHGNIYIDTNRRERRIKRNKHLLALYNNNNIKASNFIYPLFIHEEVFKNKNKKKDIEKKETKLEGIYTFNFEGIVKEIEECLRLNIHHFMFFPVVREENKSVYCEECYNENSYFCKTITKIKDKFLNDIIIYADVALDPYNIYGHDGIYDNKNQEIINDISVHTLVKQSLCLAKSGADVLCPSDSMDNRIELIRKNLDYCNFRNVLILSYTCKYASTLYKPFRYILSANISKNFIKNKQSYQHNFNNYIDLNNVDKHIKEGADIIMVKPSLFYLDVIREIKKRIGENINVPIAVYNVSGEYMMIKSYVKYLNENENYENEILTELFKSYLRAGANIIITYFAKQYGLYIKNLYENKINIEDNNSNNFNVQDLYQDDDLIKCELPNKLSSIIYKKRKNKNKKMYILNNEDHVILPSNPISEEYKHCINPIDFNYEELHVYMEVNTGSVNEKKNQQGISHLCEHVSYMGSKKRKDIIDKNIRTNAYTDFHHIVFYISVSLNNEIYKENSLTDFKYDNFVKNIKEDDIENYDIYTVDEFNYKHSILSQCLDVMVDVLSGRDQFNKERITKEKKAIFSEYSIINTVEYKINSDIIKTLHRENRLSHRLPIGKLELLKRYEEKDVKEYFNLFFRPENVNLYVYGDINADIAQKIINKKFNNIKCTDLKKTDIEYLNILNDKNTLRSKNKNLPAVVHMYGATPQNTSNAISYDKLIDTYNNNQQNPCNDKEVPQLISEDTPKMGELIDDNIADLVKFKNLKKENKNDIATELKFRSYLQNKYSVDLEEEKSLNKPLENNFKTQFEIFKYSLNNANINILLKEEIKSIRSMEDFKISIIKDIIFYCLSFRFNIHRNDLFNNIDINEYTNINEGATIRTIEIKTNPQSIHKSINGLYKFIKSLIIYGFSKGEIENYKINEIDFDNIDEQNAEKNNTTDTTHNSSSNDSEKGTSSTSQNMKLGHPETCNEQNDEYILDTKMNEIYTDEIQKIIDYNSCNNVYMNEKREKKLKKHIFENITIEEINNFAKNYFQYLFNIFNEDTSLKPNCVIIHVPNANFNDLNKNDIKEYFYNNIYSDEQIPNYSINIQKQLLSPQYIYQNITQNLHKSKYIDLIHQKQKDSSIFSYILKQIKQVEKPHEIHNTNCILKNLNTEPNFGLFKECYNITHNDSKKIDPINELNNNEFPKSSNTNNVGQDVEIANENSHEDVKLLNLKNYVLSNKGKKEIENYQLLNGIKINLYKTQIDKKYVYLRLIIPHNDILRKKSNKLQNKTSSFDLLFSIICLFEGGEIENISRENVEIHCSNKSINIYIDINDEYFYIDIYTYNKYENINSAFSILNNIILQTKIEPSSLPRVVDKLKKDFFEYKNNLQSYLLGQTIYYLSDGAIGNQNFDIQDVEKITFETVQNVLNNLFNDLSLFELTIVGDISNVIHYYILHYLGTLKNRNMEAYKNLKETEQLKNIMPLEKNAPLQQSTPNNNFETTHISNDLTKRKSENENDLLDEYNLLCPFKNYEDKLKDDTYVYIKEKEEHAVFLLIGKSANHFGFLPNGIHISLYLIQYLKKLLHYKENEHQKKTDDEKNNKNLDTTMIDSELESISKHINLKDYEGESFQEIINNKAKLYTNPLFFSIVSYIIQYILNSKFFHHLREKKELTYDSSFEFINYEKYFAGFFTLLVQTNPQDLNIVKKEVLSAFHEFTKNYYNYSDYLIHNAKLSYLNKKNKDLKYFIDKISGMMLTHFPLKYKNKDLLKDNIILNKIQKIDILLVLFILFNQKKNYHISYGISAPENLWTNLYKNINKLG</sequence>
<dbReference type="Pfam" id="PF00675">
    <property type="entry name" value="Peptidase_M16"/>
    <property type="match status" value="1"/>
</dbReference>
<organism evidence="14 15">
    <name type="scientific">Plasmodium vinckei petteri</name>
    <dbReference type="NCBI Taxonomy" id="138298"/>
    <lineage>
        <taxon>Eukaryota</taxon>
        <taxon>Sar</taxon>
        <taxon>Alveolata</taxon>
        <taxon>Apicomplexa</taxon>
        <taxon>Aconoidasida</taxon>
        <taxon>Haemosporida</taxon>
        <taxon>Plasmodiidae</taxon>
        <taxon>Plasmodium</taxon>
        <taxon>Plasmodium (Vinckeia)</taxon>
    </lineage>
</organism>
<evidence type="ECO:0000259" key="12">
    <source>
        <dbReference type="Pfam" id="PF00675"/>
    </source>
</evidence>
<dbReference type="InterPro" id="IPR030656">
    <property type="entry name" value="ALAD_AS"/>
</dbReference>
<dbReference type="SUPFAM" id="SSF63411">
    <property type="entry name" value="LuxS/MPP-like metallohydrolase"/>
    <property type="match status" value="3"/>
</dbReference>
<dbReference type="GO" id="GO:0008270">
    <property type="term" value="F:zinc ion binding"/>
    <property type="evidence" value="ECO:0007669"/>
    <property type="project" value="TreeGrafter"/>
</dbReference>
<evidence type="ECO:0000313" key="15">
    <source>
        <dbReference type="Proteomes" id="UP000515268"/>
    </source>
</evidence>
<dbReference type="PROSITE" id="PS00169">
    <property type="entry name" value="D_ALA_DEHYDRATASE"/>
    <property type="match status" value="1"/>
</dbReference>
<feature type="region of interest" description="Disordered" evidence="10">
    <location>
        <begin position="1011"/>
        <end position="1046"/>
    </location>
</feature>
<keyword evidence="15" id="KW-1185">Reference proteome</keyword>
<protein>
    <recommendedName>
        <fullName evidence="8">Delta-aminolevulinic acid dehydratase</fullName>
        <ecNumber evidence="8">4.2.1.24</ecNumber>
    </recommendedName>
</protein>
<proteinExistence type="inferred from homology"/>
<dbReference type="Proteomes" id="UP000515268">
    <property type="component" value="Chromosome PVPCR_13"/>
</dbReference>
<dbReference type="InterPro" id="IPR013785">
    <property type="entry name" value="Aldolase_TIM"/>
</dbReference>
<dbReference type="InterPro" id="IPR001731">
    <property type="entry name" value="ALAD"/>
</dbReference>
<evidence type="ECO:0000256" key="6">
    <source>
        <dbReference type="ARBA" id="ARBA00025628"/>
    </source>
</evidence>
<evidence type="ECO:0000256" key="1">
    <source>
        <dbReference type="ARBA" id="ARBA00004694"/>
    </source>
</evidence>
<feature type="signal peptide" evidence="11">
    <location>
        <begin position="1"/>
        <end position="20"/>
    </location>
</feature>
<dbReference type="SUPFAM" id="SSF51569">
    <property type="entry name" value="Aldolase"/>
    <property type="match status" value="1"/>
</dbReference>
<name>A0A6V7TA97_PLAVN</name>
<evidence type="ECO:0000256" key="8">
    <source>
        <dbReference type="RuleBase" id="RU000515"/>
    </source>
</evidence>
<evidence type="ECO:0000256" key="10">
    <source>
        <dbReference type="SAM" id="MobiDB-lite"/>
    </source>
</evidence>
<dbReference type="InterPro" id="IPR011249">
    <property type="entry name" value="Metalloenz_LuxS/M16"/>
</dbReference>
<dbReference type="EMBL" id="LR865418">
    <property type="protein sequence ID" value="CAD2111120.1"/>
    <property type="molecule type" value="Genomic_DNA"/>
</dbReference>
<evidence type="ECO:0000256" key="4">
    <source>
        <dbReference type="ARBA" id="ARBA00023239"/>
    </source>
</evidence>
<feature type="domain" description="Peptidase M16 N-terminal" evidence="12">
    <location>
        <begin position="525"/>
        <end position="584"/>
    </location>
</feature>
<comment type="similarity">
    <text evidence="2 9">Belongs to the ALAD family.</text>
</comment>
<feature type="domain" description="Peptidase M16 C-terminal" evidence="13">
    <location>
        <begin position="1708"/>
        <end position="1779"/>
    </location>
</feature>
<dbReference type="Pfam" id="PF00490">
    <property type="entry name" value="ALAD"/>
    <property type="match status" value="1"/>
</dbReference>
<accession>A0A6V7TA97</accession>
<keyword evidence="4 8" id="KW-0456">Lyase</keyword>
<dbReference type="GO" id="GO:0006782">
    <property type="term" value="P:protoporphyrinogen IX biosynthetic process"/>
    <property type="evidence" value="ECO:0007669"/>
    <property type="project" value="UniProtKB-UniPathway"/>
</dbReference>
<dbReference type="UniPathway" id="UPA00251">
    <property type="reaction ID" value="UER00318"/>
</dbReference>
<reference evidence="14 15" key="1">
    <citation type="submission" date="2020-08" db="EMBL/GenBank/DDBJ databases">
        <authorList>
            <person name="Ramaprasad A."/>
        </authorList>
    </citation>
    <scope>NUCLEOTIDE SEQUENCE [LARGE SCALE GENOMIC DNA]</scope>
</reference>
<dbReference type="Gene3D" id="3.30.830.10">
    <property type="entry name" value="Metalloenzyme, LuxS/M16 peptidase-like"/>
    <property type="match status" value="1"/>
</dbReference>
<dbReference type="InterPro" id="IPR007863">
    <property type="entry name" value="Peptidase_M16_C"/>
</dbReference>
<dbReference type="Pfam" id="PF05193">
    <property type="entry name" value="Peptidase_M16_C"/>
    <property type="match status" value="2"/>
</dbReference>
<evidence type="ECO:0000313" key="14">
    <source>
        <dbReference type="EMBL" id="CAD2111120.1"/>
    </source>
</evidence>
<dbReference type="GO" id="GO:0004655">
    <property type="term" value="F:porphobilinogen synthase activity"/>
    <property type="evidence" value="ECO:0007669"/>
    <property type="project" value="UniProtKB-EC"/>
</dbReference>
<evidence type="ECO:0000256" key="2">
    <source>
        <dbReference type="ARBA" id="ARBA00008055"/>
    </source>
</evidence>
<evidence type="ECO:0000256" key="3">
    <source>
        <dbReference type="ARBA" id="ARBA00023133"/>
    </source>
</evidence>
<dbReference type="OrthoDB" id="952271at2759"/>
<dbReference type="InterPro" id="IPR011765">
    <property type="entry name" value="Pept_M16_N"/>
</dbReference>
<dbReference type="SMART" id="SM01004">
    <property type="entry name" value="ALAD"/>
    <property type="match status" value="1"/>
</dbReference>
<keyword evidence="3" id="KW-0350">Heme biosynthesis</keyword>
<dbReference type="VEuPathDB" id="PlasmoDB:PVPCR_1300890"/>
<keyword evidence="11" id="KW-0732">Signal</keyword>
<comment type="pathway">
    <text evidence="1">Porphyrin-containing compound metabolism; protoporphyrin-IX biosynthesis; coproporphyrinogen-III from 5-aminolevulinate: step 1/4.</text>
</comment>
<evidence type="ECO:0000256" key="11">
    <source>
        <dbReference type="SAM" id="SignalP"/>
    </source>
</evidence>
<dbReference type="Gene3D" id="3.20.20.70">
    <property type="entry name" value="Aldolase class I"/>
    <property type="match status" value="1"/>
</dbReference>
<comment type="function">
    <text evidence="6">Catalyzes an early step in the biosynthesis of tetrapyrroles. Binds two molecules of 5-aminolevulinate per subunit, each at a distinct site, and catalyzes their condensation to form porphobilinogen.</text>
</comment>
<feature type="domain" description="Peptidase M16 C-terminal" evidence="13">
    <location>
        <begin position="705"/>
        <end position="785"/>
    </location>
</feature>
<evidence type="ECO:0000256" key="7">
    <source>
        <dbReference type="ARBA" id="ARBA00047651"/>
    </source>
</evidence>
<evidence type="ECO:0000256" key="5">
    <source>
        <dbReference type="ARBA" id="ARBA00023244"/>
    </source>
</evidence>
<evidence type="ECO:0000259" key="13">
    <source>
        <dbReference type="Pfam" id="PF05193"/>
    </source>
</evidence>
<dbReference type="PRINTS" id="PR00144">
    <property type="entry name" value="DALDHYDRTASE"/>
</dbReference>
<dbReference type="EC" id="4.2.1.24" evidence="8"/>
<keyword evidence="5 8" id="KW-0627">Porphyrin biosynthesis</keyword>
<dbReference type="PANTHER" id="PTHR11458">
    <property type="entry name" value="DELTA-AMINOLEVULINIC ACID DEHYDRATASE"/>
    <property type="match status" value="1"/>
</dbReference>
<gene>
    <name evidence="14" type="ORF">PVPCR_1300890</name>
</gene>
<comment type="catalytic activity">
    <reaction evidence="7 8">
        <text>2 5-aminolevulinate = porphobilinogen + 2 H2O + H(+)</text>
        <dbReference type="Rhea" id="RHEA:24064"/>
        <dbReference type="ChEBI" id="CHEBI:15377"/>
        <dbReference type="ChEBI" id="CHEBI:15378"/>
        <dbReference type="ChEBI" id="CHEBI:58126"/>
        <dbReference type="ChEBI" id="CHEBI:356416"/>
        <dbReference type="EC" id="4.2.1.24"/>
    </reaction>
</comment>
<feature type="chain" id="PRO_5027913087" description="Delta-aminolevulinic acid dehydratase" evidence="11">
    <location>
        <begin position="21"/>
        <end position="1880"/>
    </location>
</feature>
<feature type="compositionally biased region" description="Low complexity" evidence="10">
    <location>
        <begin position="1013"/>
        <end position="1025"/>
    </location>
</feature>
<evidence type="ECO:0000256" key="9">
    <source>
        <dbReference type="RuleBase" id="RU004161"/>
    </source>
</evidence>
<dbReference type="GO" id="GO:0005829">
    <property type="term" value="C:cytosol"/>
    <property type="evidence" value="ECO:0007669"/>
    <property type="project" value="TreeGrafter"/>
</dbReference>
<comment type="subunit">
    <text evidence="8">Homooctamer.</text>
</comment>
<dbReference type="PANTHER" id="PTHR11458:SF0">
    <property type="entry name" value="DELTA-AMINOLEVULINIC ACID DEHYDRATASE"/>
    <property type="match status" value="1"/>
</dbReference>